<feature type="region of interest" description="Disordered" evidence="1">
    <location>
        <begin position="152"/>
        <end position="173"/>
    </location>
</feature>
<evidence type="ECO:0000259" key="3">
    <source>
        <dbReference type="Pfam" id="PF02470"/>
    </source>
</evidence>
<dbReference type="InterPro" id="IPR030970">
    <property type="entry name" value="ABC_MlaD"/>
</dbReference>
<dbReference type="InterPro" id="IPR052336">
    <property type="entry name" value="MlaD_Phospholipid_Transporter"/>
</dbReference>
<evidence type="ECO:0000256" key="1">
    <source>
        <dbReference type="SAM" id="MobiDB-lite"/>
    </source>
</evidence>
<dbReference type="PANTHER" id="PTHR33371">
    <property type="entry name" value="INTERMEMBRANE PHOSPHOLIPID TRANSPORT SYSTEM BINDING PROTEIN MLAD-RELATED"/>
    <property type="match status" value="1"/>
</dbReference>
<dbReference type="Pfam" id="PF02470">
    <property type="entry name" value="MlaD"/>
    <property type="match status" value="1"/>
</dbReference>
<dbReference type="RefSeq" id="WP_316668473.1">
    <property type="nucleotide sequence ID" value="NZ_CATZBU010000014.1"/>
</dbReference>
<evidence type="ECO:0000313" key="4">
    <source>
        <dbReference type="EMBL" id="CAJ0805861.1"/>
    </source>
</evidence>
<feature type="domain" description="Mce/MlaD" evidence="3">
    <location>
        <begin position="39"/>
        <end position="116"/>
    </location>
</feature>
<evidence type="ECO:0000313" key="5">
    <source>
        <dbReference type="Proteomes" id="UP001189813"/>
    </source>
</evidence>
<name>A0ABN9JBA1_9RALS</name>
<dbReference type="EMBL" id="CATZBU010000014">
    <property type="protein sequence ID" value="CAJ0805861.1"/>
    <property type="molecule type" value="Genomic_DNA"/>
</dbReference>
<organism evidence="4 5">
    <name type="scientific">Ralstonia psammae</name>
    <dbReference type="NCBI Taxonomy" id="3058598"/>
    <lineage>
        <taxon>Bacteria</taxon>
        <taxon>Pseudomonadati</taxon>
        <taxon>Pseudomonadota</taxon>
        <taxon>Betaproteobacteria</taxon>
        <taxon>Burkholderiales</taxon>
        <taxon>Burkholderiaceae</taxon>
        <taxon>Ralstonia</taxon>
    </lineage>
</organism>
<dbReference type="InterPro" id="IPR003399">
    <property type="entry name" value="Mce/MlaD"/>
</dbReference>
<keyword evidence="2" id="KW-0472">Membrane</keyword>
<evidence type="ECO:0000256" key="2">
    <source>
        <dbReference type="SAM" id="Phobius"/>
    </source>
</evidence>
<reference evidence="4 5" key="1">
    <citation type="submission" date="2023-07" db="EMBL/GenBank/DDBJ databases">
        <authorList>
            <person name="Peeters C."/>
        </authorList>
    </citation>
    <scope>NUCLEOTIDE SEQUENCE [LARGE SCALE GENOMIC DNA]</scope>
    <source>
        <strain evidence="4 5">LMG 19083</strain>
    </source>
</reference>
<proteinExistence type="predicted"/>
<dbReference type="Proteomes" id="UP001189813">
    <property type="component" value="Unassembled WGS sequence"/>
</dbReference>
<keyword evidence="2" id="KW-1133">Transmembrane helix</keyword>
<protein>
    <submittedName>
        <fullName evidence="4">Intermembrane phospholipid transport system binding protein MlaD</fullName>
    </submittedName>
</protein>
<dbReference type="NCBIfam" id="TIGR04430">
    <property type="entry name" value="OM_asym_MlaD"/>
    <property type="match status" value="1"/>
</dbReference>
<comment type="caution">
    <text evidence="4">The sequence shown here is derived from an EMBL/GenBank/DDBJ whole genome shotgun (WGS) entry which is preliminary data.</text>
</comment>
<keyword evidence="5" id="KW-1185">Reference proteome</keyword>
<accession>A0ABN9JBA1</accession>
<gene>
    <name evidence="4" type="primary">mlaD</name>
    <name evidence="4" type="ORF">LMG19083_04306</name>
</gene>
<dbReference type="PANTHER" id="PTHR33371:SF4">
    <property type="entry name" value="INTERMEMBRANE PHOSPHOLIPID TRANSPORT SYSTEM BINDING PROTEIN MLAD"/>
    <property type="match status" value="1"/>
</dbReference>
<keyword evidence="2" id="KW-0812">Transmembrane</keyword>
<feature type="compositionally biased region" description="Low complexity" evidence="1">
    <location>
        <begin position="163"/>
        <end position="173"/>
    </location>
</feature>
<sequence>MRKSLLDFWVGLFVLVGIVALLFLALKAGNMSAFSFAKSYQVKASFDNIGGLKVRAPVKSAGVVVGRVSEILFDDKSYQAIAVLDMDQRYQFPKDSSAKILTSGLLGEQYIGIEPGGDSAMLASGSKITMTQSAVVLENLISQFLYSKAADAGAGSGSGSAGGAKPAEGSGSK</sequence>
<feature type="transmembrane region" description="Helical" evidence="2">
    <location>
        <begin position="6"/>
        <end position="26"/>
    </location>
</feature>